<organism evidence="3 4">
    <name type="scientific">Halostreptopolyspora alba</name>
    <dbReference type="NCBI Taxonomy" id="2487137"/>
    <lineage>
        <taxon>Bacteria</taxon>
        <taxon>Bacillati</taxon>
        <taxon>Actinomycetota</taxon>
        <taxon>Actinomycetes</taxon>
        <taxon>Streptosporangiales</taxon>
        <taxon>Nocardiopsidaceae</taxon>
        <taxon>Halostreptopolyspora</taxon>
    </lineage>
</organism>
<protein>
    <submittedName>
        <fullName evidence="3">DUF397 domain-containing protein</fullName>
    </submittedName>
</protein>
<feature type="region of interest" description="Disordered" evidence="1">
    <location>
        <begin position="1"/>
        <end position="21"/>
    </location>
</feature>
<evidence type="ECO:0000256" key="1">
    <source>
        <dbReference type="SAM" id="MobiDB-lite"/>
    </source>
</evidence>
<evidence type="ECO:0000313" key="4">
    <source>
        <dbReference type="Proteomes" id="UP000269198"/>
    </source>
</evidence>
<comment type="caution">
    <text evidence="3">The sequence shown here is derived from an EMBL/GenBank/DDBJ whole genome shotgun (WGS) entry which is preliminary data.</text>
</comment>
<reference evidence="3 4" key="1">
    <citation type="submission" date="2018-11" db="EMBL/GenBank/DDBJ databases">
        <title>The genome draft of YIM 96095.</title>
        <authorList>
            <person name="Tang S.-K."/>
            <person name="Chunyu W.-X."/>
            <person name="Feng Y.-Z."/>
        </authorList>
    </citation>
    <scope>NUCLEOTIDE SEQUENCE [LARGE SCALE GENOMIC DNA]</scope>
    <source>
        <strain evidence="3 4">YIM 96095</strain>
    </source>
</reference>
<gene>
    <name evidence="3" type="ORF">EFW17_21875</name>
</gene>
<dbReference type="Proteomes" id="UP000269198">
    <property type="component" value="Unassembled WGS sequence"/>
</dbReference>
<evidence type="ECO:0000313" key="3">
    <source>
        <dbReference type="EMBL" id="RNL81573.1"/>
    </source>
</evidence>
<accession>A0A3N0E1E7</accession>
<dbReference type="OrthoDB" id="3432106at2"/>
<dbReference type="AlphaFoldDB" id="A0A3N0E1E7"/>
<feature type="domain" description="DUF397" evidence="2">
    <location>
        <begin position="9"/>
        <end position="61"/>
    </location>
</feature>
<dbReference type="RefSeq" id="WP_123203324.1">
    <property type="nucleotide sequence ID" value="NZ_RJMB01000032.1"/>
</dbReference>
<dbReference type="InterPro" id="IPR007278">
    <property type="entry name" value="DUF397"/>
</dbReference>
<keyword evidence="4" id="KW-1185">Reference proteome</keyword>
<name>A0A3N0E1E7_9ACTN</name>
<evidence type="ECO:0000259" key="2">
    <source>
        <dbReference type="Pfam" id="PF04149"/>
    </source>
</evidence>
<sequence>MDHSVSDSQFRKSSYSQPNNNNCVEVAELSKQVAVRDSQHVGAGHLTFGVTEWTALVSSLKHSDFI</sequence>
<proteinExistence type="predicted"/>
<dbReference type="EMBL" id="RJMB01000032">
    <property type="protein sequence ID" value="RNL81573.1"/>
    <property type="molecule type" value="Genomic_DNA"/>
</dbReference>
<dbReference type="Pfam" id="PF04149">
    <property type="entry name" value="DUF397"/>
    <property type="match status" value="1"/>
</dbReference>